<accession>A0ABU6JVQ2</accession>
<dbReference type="InterPro" id="IPR004143">
    <property type="entry name" value="BPL_LPL_catalytic"/>
</dbReference>
<protein>
    <submittedName>
        <fullName evidence="2">Lipoate--protein ligase family protein</fullName>
    </submittedName>
</protein>
<dbReference type="Gene3D" id="3.30.930.10">
    <property type="entry name" value="Bira Bifunctional Protein, Domain 2"/>
    <property type="match status" value="1"/>
</dbReference>
<dbReference type="InterPro" id="IPR045864">
    <property type="entry name" value="aa-tRNA-synth_II/BPL/LPL"/>
</dbReference>
<sequence>MQESSTAAQRCGHFHWLRHELLTCDDPTSAESDLLTHADAGAAVAKIWQAPRSLVIPRSYTRYPRLEQVRQRFAERGCPVFLRRSGGGLVPQGAGIINLSLAYPLRQSLGEAAIPVYLHLCDILRAALRSCGVRAHCQAVSGSFCDGRFNLACGAGAAARKIAGTAQYWQPLPPGDDGPRRHRVLAHAVLLVAVDLPEVHRWCNDFERLLGSGRVYDASKTIDMARMRRDEISPPDLCLRVAQALGRCVSRRAAPFAERRPRP</sequence>
<dbReference type="Proteomes" id="UP001309705">
    <property type="component" value="Unassembled WGS sequence"/>
</dbReference>
<evidence type="ECO:0000313" key="2">
    <source>
        <dbReference type="EMBL" id="MEC5344597.1"/>
    </source>
</evidence>
<reference evidence="2 3" key="1">
    <citation type="journal article" date="2017" name="Int. J. Syst. Evol. Microbiol.">
        <title>Brenneria populi subsp. brevivirga subsp. nov. isolated from symptomatic bark of Populus x euramericana canker, and description of Brenneria populi subsp. populi subsp. nov.</title>
        <authorList>
            <person name="Zheng M.H."/>
            <person name="Piao C.G."/>
            <person name="Xue H."/>
            <person name="Guo M.W."/>
            <person name="Li Y."/>
        </authorList>
    </citation>
    <scope>NUCLEOTIDE SEQUENCE [LARGE SCALE GENOMIC DNA]</scope>
    <source>
        <strain evidence="2 3">D9-5</strain>
    </source>
</reference>
<comment type="caution">
    <text evidence="2">The sequence shown here is derived from an EMBL/GenBank/DDBJ whole genome shotgun (WGS) entry which is preliminary data.</text>
</comment>
<organism evidence="2 3">
    <name type="scientific">Brenneria populi</name>
    <dbReference type="NCBI Taxonomy" id="1505588"/>
    <lineage>
        <taxon>Bacteria</taxon>
        <taxon>Pseudomonadati</taxon>
        <taxon>Pseudomonadota</taxon>
        <taxon>Gammaproteobacteria</taxon>
        <taxon>Enterobacterales</taxon>
        <taxon>Pectobacteriaceae</taxon>
        <taxon>Brenneria</taxon>
    </lineage>
</organism>
<proteinExistence type="predicted"/>
<keyword evidence="3" id="KW-1185">Reference proteome</keyword>
<gene>
    <name evidence="2" type="ORF">VSX58_18540</name>
</gene>
<dbReference type="SUPFAM" id="SSF55681">
    <property type="entry name" value="Class II aaRS and biotin synthetases"/>
    <property type="match status" value="1"/>
</dbReference>
<dbReference type="PROSITE" id="PS51733">
    <property type="entry name" value="BPL_LPL_CATALYTIC"/>
    <property type="match status" value="1"/>
</dbReference>
<feature type="domain" description="BPL/LPL catalytic" evidence="1">
    <location>
        <begin position="39"/>
        <end position="253"/>
    </location>
</feature>
<evidence type="ECO:0000259" key="1">
    <source>
        <dbReference type="PROSITE" id="PS51733"/>
    </source>
</evidence>
<name>A0ABU6JVQ2_9GAMM</name>
<dbReference type="RefSeq" id="WP_327619386.1">
    <property type="nucleotide sequence ID" value="NZ_JAYWTM010000024.1"/>
</dbReference>
<dbReference type="EMBL" id="JAYWTM010000024">
    <property type="protein sequence ID" value="MEC5344597.1"/>
    <property type="molecule type" value="Genomic_DNA"/>
</dbReference>
<dbReference type="Pfam" id="PF21948">
    <property type="entry name" value="LplA-B_cat"/>
    <property type="match status" value="1"/>
</dbReference>
<keyword evidence="2" id="KW-0436">Ligase</keyword>
<evidence type="ECO:0000313" key="3">
    <source>
        <dbReference type="Proteomes" id="UP001309705"/>
    </source>
</evidence>
<dbReference type="GO" id="GO:0016874">
    <property type="term" value="F:ligase activity"/>
    <property type="evidence" value="ECO:0007669"/>
    <property type="project" value="UniProtKB-KW"/>
</dbReference>